<organism evidence="2 3">
    <name type="scientific">Orrella daihaiensis</name>
    <dbReference type="NCBI Taxonomy" id="2782176"/>
    <lineage>
        <taxon>Bacteria</taxon>
        <taxon>Pseudomonadati</taxon>
        <taxon>Pseudomonadota</taxon>
        <taxon>Betaproteobacteria</taxon>
        <taxon>Burkholderiales</taxon>
        <taxon>Alcaligenaceae</taxon>
        <taxon>Orrella</taxon>
    </lineage>
</organism>
<dbReference type="InterPro" id="IPR043133">
    <property type="entry name" value="GTP-CH-I_C/QueF"/>
</dbReference>
<dbReference type="Proteomes" id="UP000831607">
    <property type="component" value="Chromosome"/>
</dbReference>
<dbReference type="InterPro" id="IPR006157">
    <property type="entry name" value="FolB_dom"/>
</dbReference>
<evidence type="ECO:0000313" key="2">
    <source>
        <dbReference type="EMBL" id="UOD50021.1"/>
    </source>
</evidence>
<evidence type="ECO:0000259" key="1">
    <source>
        <dbReference type="SMART" id="SM00905"/>
    </source>
</evidence>
<reference evidence="2 3" key="1">
    <citation type="submission" date="2020-11" db="EMBL/GenBank/DDBJ databases">
        <title>Algicoccus daihaiensis sp.nov., isolated from Daihai Lake in Inner Mongolia.</title>
        <authorList>
            <person name="Kai J."/>
        </authorList>
    </citation>
    <scope>NUCLEOTIDE SEQUENCE [LARGE SCALE GENOMIC DNA]</scope>
    <source>
        <strain evidence="3">f23</strain>
    </source>
</reference>
<dbReference type="RefSeq" id="WP_243478416.1">
    <property type="nucleotide sequence ID" value="NZ_CP063982.1"/>
</dbReference>
<gene>
    <name evidence="2" type="ORF">DHf2319_11355</name>
</gene>
<dbReference type="Gene3D" id="3.30.1130.10">
    <property type="match status" value="1"/>
</dbReference>
<proteinExistence type="predicted"/>
<dbReference type="EMBL" id="CP063982">
    <property type="protein sequence ID" value="UOD50021.1"/>
    <property type="molecule type" value="Genomic_DNA"/>
</dbReference>
<protein>
    <submittedName>
        <fullName evidence="2">Dihydroneopterin aldolase</fullName>
    </submittedName>
</protein>
<sequence length="132" mass="14541">MTLHSTIELSDVPVKAHIGVFASGDSDPYEHLLDLTLRVDPALVLIKQDGMAHVFDYDPLLEQIHAVSQNKRYETQEILASHIVRCCAKFKQIQGVEICLKKSRPDGTGGTVCGRIGVRLFVNGEDLAALRS</sequence>
<dbReference type="SMART" id="SM00905">
    <property type="entry name" value="FolB"/>
    <property type="match status" value="1"/>
</dbReference>
<feature type="domain" description="Dihydroneopterin aldolase/epimerase" evidence="1">
    <location>
        <begin position="7"/>
        <end position="122"/>
    </location>
</feature>
<accession>A0ABY4AK37</accession>
<dbReference type="Pfam" id="PF02152">
    <property type="entry name" value="FolB"/>
    <property type="match status" value="1"/>
</dbReference>
<keyword evidence="3" id="KW-1185">Reference proteome</keyword>
<name>A0ABY4AK37_9BURK</name>
<evidence type="ECO:0000313" key="3">
    <source>
        <dbReference type="Proteomes" id="UP000831607"/>
    </source>
</evidence>
<dbReference type="SUPFAM" id="SSF55620">
    <property type="entry name" value="Tetrahydrobiopterin biosynthesis enzymes-like"/>
    <property type="match status" value="1"/>
</dbReference>